<keyword evidence="4 7" id="KW-0812">Transmembrane</keyword>
<evidence type="ECO:0000256" key="4">
    <source>
        <dbReference type="ARBA" id="ARBA00022692"/>
    </source>
</evidence>
<evidence type="ECO:0000256" key="6">
    <source>
        <dbReference type="ARBA" id="ARBA00023136"/>
    </source>
</evidence>
<organism evidence="9 10">
    <name type="scientific">Agathobaculum hominis</name>
    <dbReference type="NCBI Taxonomy" id="2763014"/>
    <lineage>
        <taxon>Bacteria</taxon>
        <taxon>Bacillati</taxon>
        <taxon>Bacillota</taxon>
        <taxon>Clostridia</taxon>
        <taxon>Eubacteriales</taxon>
        <taxon>Butyricicoccaceae</taxon>
        <taxon>Agathobaculum</taxon>
    </lineage>
</organism>
<evidence type="ECO:0000256" key="1">
    <source>
        <dbReference type="ARBA" id="ARBA00004651"/>
    </source>
</evidence>
<keyword evidence="6 7" id="KW-0472">Membrane</keyword>
<dbReference type="Pfam" id="PF09335">
    <property type="entry name" value="VTT_dom"/>
    <property type="match status" value="1"/>
</dbReference>
<dbReference type="InterPro" id="IPR051311">
    <property type="entry name" value="DedA_domain"/>
</dbReference>
<evidence type="ECO:0000256" key="2">
    <source>
        <dbReference type="ARBA" id="ARBA00010792"/>
    </source>
</evidence>
<evidence type="ECO:0000313" key="10">
    <source>
        <dbReference type="Proteomes" id="UP000641741"/>
    </source>
</evidence>
<dbReference type="Proteomes" id="UP000641741">
    <property type="component" value="Unassembled WGS sequence"/>
</dbReference>
<evidence type="ECO:0000313" key="9">
    <source>
        <dbReference type="EMBL" id="MBC5694737.1"/>
    </source>
</evidence>
<dbReference type="PANTHER" id="PTHR42709">
    <property type="entry name" value="ALKALINE PHOSPHATASE LIKE PROTEIN"/>
    <property type="match status" value="1"/>
</dbReference>
<protein>
    <submittedName>
        <fullName evidence="9">DedA family protein</fullName>
    </submittedName>
</protein>
<dbReference type="InterPro" id="IPR032816">
    <property type="entry name" value="VTT_dom"/>
</dbReference>
<evidence type="ECO:0000256" key="3">
    <source>
        <dbReference type="ARBA" id="ARBA00022475"/>
    </source>
</evidence>
<keyword evidence="3" id="KW-1003">Cell membrane</keyword>
<feature type="transmembrane region" description="Helical" evidence="7">
    <location>
        <begin position="56"/>
        <end position="78"/>
    </location>
</feature>
<reference evidence="9 10" key="1">
    <citation type="submission" date="2020-08" db="EMBL/GenBank/DDBJ databases">
        <title>Genome public.</title>
        <authorList>
            <person name="Liu C."/>
            <person name="Sun Q."/>
        </authorList>
    </citation>
    <scope>NUCLEOTIDE SEQUENCE [LARGE SCALE GENOMIC DNA]</scope>
    <source>
        <strain evidence="9 10">M2</strain>
    </source>
</reference>
<evidence type="ECO:0000256" key="7">
    <source>
        <dbReference type="SAM" id="Phobius"/>
    </source>
</evidence>
<name>A0ABR7GK92_9FIRM</name>
<comment type="subcellular location">
    <subcellularLocation>
        <location evidence="1">Cell membrane</location>
        <topology evidence="1">Multi-pass membrane protein</topology>
    </subcellularLocation>
</comment>
<keyword evidence="5 7" id="KW-1133">Transmembrane helix</keyword>
<feature type="transmembrane region" description="Helical" evidence="7">
    <location>
        <begin position="137"/>
        <end position="160"/>
    </location>
</feature>
<dbReference type="RefSeq" id="WP_186969070.1">
    <property type="nucleotide sequence ID" value="NZ_JACOPK010000002.1"/>
</dbReference>
<dbReference type="EMBL" id="JACOPK010000002">
    <property type="protein sequence ID" value="MBC5694737.1"/>
    <property type="molecule type" value="Genomic_DNA"/>
</dbReference>
<feature type="domain" description="VTT" evidence="8">
    <location>
        <begin position="43"/>
        <end position="158"/>
    </location>
</feature>
<evidence type="ECO:0000256" key="5">
    <source>
        <dbReference type="ARBA" id="ARBA00022989"/>
    </source>
</evidence>
<sequence>MTAAAFFELFHQYGLLLVCGVIFCEYMNLPGFPAGVIMPCIGVLIAQSSLSLPLTLVLSVASGLLGSLVIYGLCYWGGEPIMEKLFGKSRKFRSFVQKCHEFIDAQHGRGLALCRIIPMLRTIVSIPAGLIRMPVKWFVGWSAIGIAAWNTALISAGYLFSDRILTLVM</sequence>
<dbReference type="PANTHER" id="PTHR42709:SF6">
    <property type="entry name" value="UNDECAPRENYL PHOSPHATE TRANSPORTER A"/>
    <property type="match status" value="1"/>
</dbReference>
<comment type="similarity">
    <text evidence="2">Belongs to the DedA family.</text>
</comment>
<gene>
    <name evidence="9" type="ORF">H8S02_02080</name>
</gene>
<proteinExistence type="inferred from homology"/>
<feature type="transmembrane region" description="Helical" evidence="7">
    <location>
        <begin position="6"/>
        <end position="24"/>
    </location>
</feature>
<accession>A0ABR7GK92</accession>
<keyword evidence="10" id="KW-1185">Reference proteome</keyword>
<evidence type="ECO:0000259" key="8">
    <source>
        <dbReference type="Pfam" id="PF09335"/>
    </source>
</evidence>
<comment type="caution">
    <text evidence="9">The sequence shown here is derived from an EMBL/GenBank/DDBJ whole genome shotgun (WGS) entry which is preliminary data.</text>
</comment>